<dbReference type="Gene3D" id="1.10.510.10">
    <property type="entry name" value="Transferase(Phosphotransferase) domain 1"/>
    <property type="match status" value="1"/>
</dbReference>
<dbReference type="InterPro" id="IPR009973">
    <property type="entry name" value="Seadorna_VP7"/>
</dbReference>
<dbReference type="Proteomes" id="UP001150538">
    <property type="component" value="Unassembled WGS sequence"/>
</dbReference>
<protein>
    <recommendedName>
        <fullName evidence="1">Protein kinase domain-containing protein</fullName>
    </recommendedName>
</protein>
<dbReference type="PROSITE" id="PS50011">
    <property type="entry name" value="PROTEIN_KINASE_DOM"/>
    <property type="match status" value="1"/>
</dbReference>
<evidence type="ECO:0000313" key="3">
    <source>
        <dbReference type="Proteomes" id="UP001150538"/>
    </source>
</evidence>
<dbReference type="InterPro" id="IPR011009">
    <property type="entry name" value="Kinase-like_dom_sf"/>
</dbReference>
<evidence type="ECO:0000259" key="1">
    <source>
        <dbReference type="PROSITE" id="PS50011"/>
    </source>
</evidence>
<dbReference type="Pfam" id="PF07387">
    <property type="entry name" value="Seadorna_VP7"/>
    <property type="match status" value="1"/>
</dbReference>
<name>A0A9W8A0X3_9FUNG</name>
<dbReference type="GO" id="GO:0004672">
    <property type="term" value="F:protein kinase activity"/>
    <property type="evidence" value="ECO:0007669"/>
    <property type="project" value="InterPro"/>
</dbReference>
<organism evidence="2 3">
    <name type="scientific">Mycoemilia scoparia</name>
    <dbReference type="NCBI Taxonomy" id="417184"/>
    <lineage>
        <taxon>Eukaryota</taxon>
        <taxon>Fungi</taxon>
        <taxon>Fungi incertae sedis</taxon>
        <taxon>Zoopagomycota</taxon>
        <taxon>Kickxellomycotina</taxon>
        <taxon>Kickxellomycetes</taxon>
        <taxon>Kickxellales</taxon>
        <taxon>Kickxellaceae</taxon>
        <taxon>Mycoemilia</taxon>
    </lineage>
</organism>
<dbReference type="GO" id="GO:0005524">
    <property type="term" value="F:ATP binding"/>
    <property type="evidence" value="ECO:0007669"/>
    <property type="project" value="InterPro"/>
</dbReference>
<sequence length="258" mass="30181">MERFSIYATMDLGNKIMFDAIDYLLRQKIMVACYKMDDYTKLLEWIRSNYGDNVDLSEETERGTWKVINRRNGKILLDLEDIGGYNGIPVVDLDRLKDIETLSYNTDRVTLDGKNLVWKRPILPHEPIHITNEISNLLRLQDVDGVVKIKYIVSSEGKEYGFLMEELQKITESPSHTEIIEMFKTVNRIHSLGTSHGDIKPENIMRNSEGQIIFIDLAFRDHTPEYMIPGTERLESEKYMMSDWYTLHITINKLNQLR</sequence>
<dbReference type="SUPFAM" id="SSF56112">
    <property type="entry name" value="Protein kinase-like (PK-like)"/>
    <property type="match status" value="1"/>
</dbReference>
<reference evidence="2" key="1">
    <citation type="submission" date="2022-07" db="EMBL/GenBank/DDBJ databases">
        <title>Phylogenomic reconstructions and comparative analyses of Kickxellomycotina fungi.</title>
        <authorList>
            <person name="Reynolds N.K."/>
            <person name="Stajich J.E."/>
            <person name="Barry K."/>
            <person name="Grigoriev I.V."/>
            <person name="Crous P."/>
            <person name="Smith M.E."/>
        </authorList>
    </citation>
    <scope>NUCLEOTIDE SEQUENCE</scope>
    <source>
        <strain evidence="2">NBRC 100468</strain>
    </source>
</reference>
<proteinExistence type="predicted"/>
<comment type="caution">
    <text evidence="2">The sequence shown here is derived from an EMBL/GenBank/DDBJ whole genome shotgun (WGS) entry which is preliminary data.</text>
</comment>
<dbReference type="InterPro" id="IPR000719">
    <property type="entry name" value="Prot_kinase_dom"/>
</dbReference>
<dbReference type="EMBL" id="JANBPU010000016">
    <property type="protein sequence ID" value="KAJ1920209.1"/>
    <property type="molecule type" value="Genomic_DNA"/>
</dbReference>
<gene>
    <name evidence="2" type="ORF">H4219_001442</name>
</gene>
<keyword evidence="3" id="KW-1185">Reference proteome</keyword>
<accession>A0A9W8A0X3</accession>
<dbReference type="OrthoDB" id="1668230at2759"/>
<evidence type="ECO:0000313" key="2">
    <source>
        <dbReference type="EMBL" id="KAJ1920209.1"/>
    </source>
</evidence>
<dbReference type="AlphaFoldDB" id="A0A9W8A0X3"/>
<feature type="domain" description="Protein kinase" evidence="1">
    <location>
        <begin position="54"/>
        <end position="258"/>
    </location>
</feature>